<sequence>MDSFVTPDRVMSVLAAEERAWSDIGVVQVLGLVAGILFLVLAIRAMFGGGKR</sequence>
<gene>
    <name evidence="2" type="ORF">J2S44_005956</name>
</gene>
<reference evidence="2 3" key="1">
    <citation type="submission" date="2023-07" db="EMBL/GenBank/DDBJ databases">
        <title>Sequencing the genomes of 1000 actinobacteria strains.</title>
        <authorList>
            <person name="Klenk H.-P."/>
        </authorList>
    </citation>
    <scope>NUCLEOTIDE SEQUENCE [LARGE SCALE GENOMIC DNA]</scope>
    <source>
        <strain evidence="2 3">DSM 44711</strain>
    </source>
</reference>
<proteinExistence type="predicted"/>
<keyword evidence="1" id="KW-1133">Transmembrane helix</keyword>
<accession>A0AAE4CTU4</accession>
<dbReference type="RefSeq" id="WP_310420650.1">
    <property type="nucleotide sequence ID" value="NZ_JAVDYC010000001.1"/>
</dbReference>
<evidence type="ECO:0000313" key="2">
    <source>
        <dbReference type="EMBL" id="MDR7325706.1"/>
    </source>
</evidence>
<name>A0AAE4CTU4_9ACTN</name>
<dbReference type="EMBL" id="JAVDYC010000001">
    <property type="protein sequence ID" value="MDR7325706.1"/>
    <property type="molecule type" value="Genomic_DNA"/>
</dbReference>
<protein>
    <submittedName>
        <fullName evidence="2">Uncharacterized protein</fullName>
    </submittedName>
</protein>
<keyword evidence="1" id="KW-0472">Membrane</keyword>
<dbReference type="AlphaFoldDB" id="A0AAE4CTU4"/>
<evidence type="ECO:0000256" key="1">
    <source>
        <dbReference type="SAM" id="Phobius"/>
    </source>
</evidence>
<evidence type="ECO:0000313" key="3">
    <source>
        <dbReference type="Proteomes" id="UP001183629"/>
    </source>
</evidence>
<keyword evidence="1" id="KW-0812">Transmembrane</keyword>
<comment type="caution">
    <text evidence="2">The sequence shown here is derived from an EMBL/GenBank/DDBJ whole genome shotgun (WGS) entry which is preliminary data.</text>
</comment>
<dbReference type="Proteomes" id="UP001183629">
    <property type="component" value="Unassembled WGS sequence"/>
</dbReference>
<feature type="transmembrane region" description="Helical" evidence="1">
    <location>
        <begin position="20"/>
        <end position="43"/>
    </location>
</feature>
<keyword evidence="3" id="KW-1185">Reference proteome</keyword>
<organism evidence="2 3">
    <name type="scientific">Catenuloplanes niger</name>
    <dbReference type="NCBI Taxonomy" id="587534"/>
    <lineage>
        <taxon>Bacteria</taxon>
        <taxon>Bacillati</taxon>
        <taxon>Actinomycetota</taxon>
        <taxon>Actinomycetes</taxon>
        <taxon>Micromonosporales</taxon>
        <taxon>Micromonosporaceae</taxon>
        <taxon>Catenuloplanes</taxon>
    </lineage>
</organism>